<proteinExistence type="predicted"/>
<dbReference type="EMBL" id="LR797244">
    <property type="protein sequence ID" value="CAB4195208.1"/>
    <property type="molecule type" value="Genomic_DNA"/>
</dbReference>
<reference evidence="2" key="1">
    <citation type="submission" date="2020-05" db="EMBL/GenBank/DDBJ databases">
        <authorList>
            <person name="Chiriac C."/>
            <person name="Salcher M."/>
            <person name="Ghai R."/>
            <person name="Kavagutti S V."/>
        </authorList>
    </citation>
    <scope>NUCLEOTIDE SEQUENCE</scope>
</reference>
<protein>
    <submittedName>
        <fullName evidence="2">Uncharacterized protein</fullName>
    </submittedName>
</protein>
<evidence type="ECO:0000313" key="1">
    <source>
        <dbReference type="EMBL" id="CAB4167184.1"/>
    </source>
</evidence>
<dbReference type="EMBL" id="LR796812">
    <property type="protein sequence ID" value="CAB4167184.1"/>
    <property type="molecule type" value="Genomic_DNA"/>
</dbReference>
<accession>A0A6J5RNG0</accession>
<evidence type="ECO:0000313" key="2">
    <source>
        <dbReference type="EMBL" id="CAB4195208.1"/>
    </source>
</evidence>
<dbReference type="EMBL" id="LR797513">
    <property type="protein sequence ID" value="CAB4222401.1"/>
    <property type="molecule type" value="Genomic_DNA"/>
</dbReference>
<organism evidence="2">
    <name type="scientific">uncultured Caudovirales phage</name>
    <dbReference type="NCBI Taxonomy" id="2100421"/>
    <lineage>
        <taxon>Viruses</taxon>
        <taxon>Duplodnaviria</taxon>
        <taxon>Heunggongvirae</taxon>
        <taxon>Uroviricota</taxon>
        <taxon>Caudoviricetes</taxon>
        <taxon>Peduoviridae</taxon>
        <taxon>Maltschvirus</taxon>
        <taxon>Maltschvirus maltsch</taxon>
    </lineage>
</organism>
<name>A0A6J5RNG0_9CAUD</name>
<gene>
    <name evidence="2" type="ORF">UFOVP1293_10</name>
    <name evidence="3" type="ORF">UFOVP1644_28</name>
    <name evidence="1" type="ORF">UFOVP860_5</name>
</gene>
<sequence>MSDYTFDNIAALQRDRTIEGETGTELGLDGGITLIVLAATDANPRWKAQSEAMTREIRRLSNAKASGDRSRKYLARNYAETLVKDWRGVTSGGTEIPFSVDACTAFLVAADDAFSALEAIVYDSKNFRGQRIEALVDDAGK</sequence>
<evidence type="ECO:0000313" key="3">
    <source>
        <dbReference type="EMBL" id="CAB4222401.1"/>
    </source>
</evidence>